<evidence type="ECO:0000313" key="2">
    <source>
        <dbReference type="EMBL" id="KZV91902.1"/>
    </source>
</evidence>
<dbReference type="AlphaFoldDB" id="A0A165HFT3"/>
<dbReference type="Proteomes" id="UP000077266">
    <property type="component" value="Unassembled WGS sequence"/>
</dbReference>
<feature type="compositionally biased region" description="Pro residues" evidence="1">
    <location>
        <begin position="12"/>
        <end position="23"/>
    </location>
</feature>
<accession>A0A165HFT3</accession>
<dbReference type="EMBL" id="KV426018">
    <property type="protein sequence ID" value="KZV91902.1"/>
    <property type="molecule type" value="Genomic_DNA"/>
</dbReference>
<keyword evidence="3" id="KW-1185">Reference proteome</keyword>
<evidence type="ECO:0000313" key="3">
    <source>
        <dbReference type="Proteomes" id="UP000077266"/>
    </source>
</evidence>
<name>A0A165HFT3_EXIGL</name>
<organism evidence="2 3">
    <name type="scientific">Exidia glandulosa HHB12029</name>
    <dbReference type="NCBI Taxonomy" id="1314781"/>
    <lineage>
        <taxon>Eukaryota</taxon>
        <taxon>Fungi</taxon>
        <taxon>Dikarya</taxon>
        <taxon>Basidiomycota</taxon>
        <taxon>Agaricomycotina</taxon>
        <taxon>Agaricomycetes</taxon>
        <taxon>Auriculariales</taxon>
        <taxon>Exidiaceae</taxon>
        <taxon>Exidia</taxon>
    </lineage>
</organism>
<evidence type="ECO:0000256" key="1">
    <source>
        <dbReference type="SAM" id="MobiDB-lite"/>
    </source>
</evidence>
<gene>
    <name evidence="2" type="ORF">EXIGLDRAFT_693226</name>
</gene>
<feature type="compositionally biased region" description="Low complexity" evidence="1">
    <location>
        <begin position="1"/>
        <end position="11"/>
    </location>
</feature>
<protein>
    <submittedName>
        <fullName evidence="2">Uncharacterized protein</fullName>
    </submittedName>
</protein>
<feature type="region of interest" description="Disordered" evidence="1">
    <location>
        <begin position="1"/>
        <end position="24"/>
    </location>
</feature>
<sequence>MSQYRPHSPSSSPSPPLTPPPPGISSMAQSDLVALFERIMRDEVDFPVVALPPVSPVVVPPASPVVASPAHSIASMRWRAERALAMVHAVRRLCEKDLSPGASPERGELTPATLACCEKLARWESDLSNIIEMERELSELRYENLQLVLAHQQTLIELGDKHIRKFQERMDESRS</sequence>
<dbReference type="InParanoid" id="A0A165HFT3"/>
<reference evidence="2 3" key="1">
    <citation type="journal article" date="2016" name="Mol. Biol. Evol.">
        <title>Comparative Genomics of Early-Diverging Mushroom-Forming Fungi Provides Insights into the Origins of Lignocellulose Decay Capabilities.</title>
        <authorList>
            <person name="Nagy L.G."/>
            <person name="Riley R."/>
            <person name="Tritt A."/>
            <person name="Adam C."/>
            <person name="Daum C."/>
            <person name="Floudas D."/>
            <person name="Sun H."/>
            <person name="Yadav J.S."/>
            <person name="Pangilinan J."/>
            <person name="Larsson K.H."/>
            <person name="Matsuura K."/>
            <person name="Barry K."/>
            <person name="Labutti K."/>
            <person name="Kuo R."/>
            <person name="Ohm R.A."/>
            <person name="Bhattacharya S.S."/>
            <person name="Shirouzu T."/>
            <person name="Yoshinaga Y."/>
            <person name="Martin F.M."/>
            <person name="Grigoriev I.V."/>
            <person name="Hibbett D.S."/>
        </authorList>
    </citation>
    <scope>NUCLEOTIDE SEQUENCE [LARGE SCALE GENOMIC DNA]</scope>
    <source>
        <strain evidence="2 3">HHB12029</strain>
    </source>
</reference>
<proteinExistence type="predicted"/>